<evidence type="ECO:0000256" key="2">
    <source>
        <dbReference type="ARBA" id="ARBA00005369"/>
    </source>
</evidence>
<dbReference type="OrthoDB" id="9810066at2"/>
<dbReference type="PROSITE" id="PS01279">
    <property type="entry name" value="PCMT"/>
    <property type="match status" value="1"/>
</dbReference>
<geneLocation type="plasmid" evidence="10">
    <name>unnamed1</name>
</geneLocation>
<protein>
    <recommendedName>
        <fullName evidence="4 9">Protein-L-isoaspartate O-methyltransferase</fullName>
        <ecNumber evidence="3 9">2.1.1.77</ecNumber>
    </recommendedName>
</protein>
<dbReference type="PANTHER" id="PTHR11579:SF0">
    <property type="entry name" value="PROTEIN-L-ISOASPARTATE(D-ASPARTATE) O-METHYLTRANSFERASE"/>
    <property type="match status" value="1"/>
</dbReference>
<evidence type="ECO:0000256" key="9">
    <source>
        <dbReference type="NCBIfam" id="TIGR00080"/>
    </source>
</evidence>
<dbReference type="InterPro" id="IPR029063">
    <property type="entry name" value="SAM-dependent_MTases_sf"/>
</dbReference>
<evidence type="ECO:0000256" key="7">
    <source>
        <dbReference type="ARBA" id="ARBA00022679"/>
    </source>
</evidence>
<dbReference type="InterPro" id="IPR000682">
    <property type="entry name" value="PCMT"/>
</dbReference>
<evidence type="ECO:0000256" key="8">
    <source>
        <dbReference type="ARBA" id="ARBA00022691"/>
    </source>
</evidence>
<dbReference type="GO" id="GO:0004719">
    <property type="term" value="F:protein-L-isoaspartate (D-aspartate) O-methyltransferase activity"/>
    <property type="evidence" value="ECO:0007669"/>
    <property type="project" value="UniProtKB-UniRule"/>
</dbReference>
<gene>
    <name evidence="10" type="ORF">BB934_29030</name>
</gene>
<name>A0A1B2EQW8_9HYPH</name>
<organism evidence="10">
    <name type="scientific">Microvirga ossetica</name>
    <dbReference type="NCBI Taxonomy" id="1882682"/>
    <lineage>
        <taxon>Bacteria</taxon>
        <taxon>Pseudomonadati</taxon>
        <taxon>Pseudomonadota</taxon>
        <taxon>Alphaproteobacteria</taxon>
        <taxon>Hyphomicrobiales</taxon>
        <taxon>Methylobacteriaceae</taxon>
        <taxon>Microvirga</taxon>
    </lineage>
</organism>
<dbReference type="AlphaFoldDB" id="A0A1B2EQW8"/>
<dbReference type="RefSeq" id="WP_099513465.1">
    <property type="nucleotide sequence ID" value="NZ_CP016617.1"/>
</dbReference>
<evidence type="ECO:0000256" key="1">
    <source>
        <dbReference type="ARBA" id="ARBA00004496"/>
    </source>
</evidence>
<dbReference type="GO" id="GO:0005737">
    <property type="term" value="C:cytoplasm"/>
    <property type="evidence" value="ECO:0007669"/>
    <property type="project" value="UniProtKB-SubCell"/>
</dbReference>
<accession>A0A1B2EQW8</accession>
<dbReference type="GO" id="GO:0032259">
    <property type="term" value="P:methylation"/>
    <property type="evidence" value="ECO:0007669"/>
    <property type="project" value="UniProtKB-KW"/>
</dbReference>
<comment type="subcellular location">
    <subcellularLocation>
        <location evidence="1">Cytoplasm</location>
    </subcellularLocation>
</comment>
<keyword evidence="7 10" id="KW-0808">Transferase</keyword>
<dbReference type="EMBL" id="CP016617">
    <property type="protein sequence ID" value="ANY82358.1"/>
    <property type="molecule type" value="Genomic_DNA"/>
</dbReference>
<evidence type="ECO:0000256" key="3">
    <source>
        <dbReference type="ARBA" id="ARBA00011890"/>
    </source>
</evidence>
<dbReference type="KEGG" id="moc:BB934_29030"/>
<keyword evidence="10" id="KW-0614">Plasmid</keyword>
<keyword evidence="6 10" id="KW-0489">Methyltransferase</keyword>
<evidence type="ECO:0000256" key="4">
    <source>
        <dbReference type="ARBA" id="ARBA00013346"/>
    </source>
</evidence>
<reference evidence="10" key="1">
    <citation type="submission" date="2016-07" db="EMBL/GenBank/DDBJ databases">
        <title>Microvirga ossetica sp. nov. a new species of rhizobia isolated from root nodules of the legume species Vicia alpestris Steven originated from North Ossetia region in the Caucasus.</title>
        <authorList>
            <person name="Safronova V.I."/>
            <person name="Kuznetsova I.G."/>
            <person name="Sazanova A.L."/>
            <person name="Belimov A."/>
            <person name="Andronov E."/>
            <person name="Osledkin Y.S."/>
            <person name="Onishchuk O.P."/>
            <person name="Kurchak O.N."/>
            <person name="Shaposhnikov A.I."/>
            <person name="Willems A."/>
            <person name="Tikhonovich I.A."/>
        </authorList>
    </citation>
    <scope>NUCLEOTIDE SEQUENCE [LARGE SCALE GENOMIC DNA]</scope>
    <source>
        <strain evidence="10">V5/3M</strain>
        <plasmid evidence="10">unnamed1</plasmid>
    </source>
</reference>
<dbReference type="GO" id="GO:0030091">
    <property type="term" value="P:protein repair"/>
    <property type="evidence" value="ECO:0007669"/>
    <property type="project" value="UniProtKB-UniRule"/>
</dbReference>
<dbReference type="Gene3D" id="3.40.50.150">
    <property type="entry name" value="Vaccinia Virus protein VP39"/>
    <property type="match status" value="1"/>
</dbReference>
<evidence type="ECO:0000313" key="10">
    <source>
        <dbReference type="EMBL" id="ANY82358.1"/>
    </source>
</evidence>
<dbReference type="CDD" id="cd02440">
    <property type="entry name" value="AdoMet_MTases"/>
    <property type="match status" value="1"/>
</dbReference>
<sequence length="225" mass="24568">MKPMTEAHFAILRRHMVEVIALQADLMSEEIGKASLGERILDAMRRVRRHLFVPPELAAVAYHDTPLPIGFDKTVSQPFICALMTDLLDPQPHEAVLEVGTGLGYQAAILAELARQVWTIEVVEEFASHAEARLSQLGCGNVGVRVGDGTRGWTAHAPFDKILVTAATEVPPTALLDQLAPSGRMVLPLGPEEIQQLTVIDKADDGRIRTRSVIPVRFGTLETVV</sequence>
<dbReference type="SUPFAM" id="SSF53335">
    <property type="entry name" value="S-adenosyl-L-methionine-dependent methyltransferases"/>
    <property type="match status" value="1"/>
</dbReference>
<evidence type="ECO:0000256" key="5">
    <source>
        <dbReference type="ARBA" id="ARBA00022490"/>
    </source>
</evidence>
<keyword evidence="5" id="KW-0963">Cytoplasm</keyword>
<proteinExistence type="inferred from homology"/>
<evidence type="ECO:0000256" key="6">
    <source>
        <dbReference type="ARBA" id="ARBA00022603"/>
    </source>
</evidence>
<dbReference type="NCBIfam" id="TIGR00080">
    <property type="entry name" value="pimt"/>
    <property type="match status" value="1"/>
</dbReference>
<dbReference type="Pfam" id="PF01135">
    <property type="entry name" value="PCMT"/>
    <property type="match status" value="1"/>
</dbReference>
<keyword evidence="8" id="KW-0949">S-adenosyl-L-methionine</keyword>
<dbReference type="NCBIfam" id="NF001453">
    <property type="entry name" value="PRK00312.1"/>
    <property type="match status" value="1"/>
</dbReference>
<comment type="similarity">
    <text evidence="2">Belongs to the methyltransferase superfamily. L-isoaspartyl/D-aspartyl protein methyltransferase family.</text>
</comment>
<dbReference type="PANTHER" id="PTHR11579">
    <property type="entry name" value="PROTEIN-L-ISOASPARTATE O-METHYLTRANSFERASE"/>
    <property type="match status" value="1"/>
</dbReference>
<dbReference type="FunFam" id="3.40.50.150:FF:000010">
    <property type="entry name" value="Protein-L-isoaspartate O-methyltransferase"/>
    <property type="match status" value="1"/>
</dbReference>
<dbReference type="EC" id="2.1.1.77" evidence="3 9"/>